<protein>
    <recommendedName>
        <fullName evidence="6">PAT complex subunit CCDC47</fullName>
    </recommendedName>
    <alternativeName>
        <fullName evidence="7">Coiled-coil domain-containing protein 47</fullName>
    </alternativeName>
</protein>
<reference evidence="11" key="1">
    <citation type="submission" date="2015-02" db="EMBL/GenBank/DDBJ databases">
        <title>Genome sequencing for Strongylocentrotus purpuratus.</title>
        <authorList>
            <person name="Murali S."/>
            <person name="Liu Y."/>
            <person name="Vee V."/>
            <person name="English A."/>
            <person name="Wang M."/>
            <person name="Skinner E."/>
            <person name="Han Y."/>
            <person name="Muzny D.M."/>
            <person name="Worley K.C."/>
            <person name="Gibbs R.A."/>
        </authorList>
    </citation>
    <scope>NUCLEOTIDE SEQUENCE</scope>
</reference>
<evidence type="ECO:0000256" key="9">
    <source>
        <dbReference type="SAM" id="SignalP"/>
    </source>
</evidence>
<dbReference type="FunCoup" id="A0A7M7P7G0">
    <property type="interactions" value="1975"/>
</dbReference>
<dbReference type="InParanoid" id="A0A7M7P7G0"/>
<keyword evidence="11" id="KW-1185">Reference proteome</keyword>
<dbReference type="Proteomes" id="UP000007110">
    <property type="component" value="Unassembled WGS sequence"/>
</dbReference>
<feature type="compositionally biased region" description="Basic and acidic residues" evidence="8">
    <location>
        <begin position="430"/>
        <end position="463"/>
    </location>
</feature>
<proteinExistence type="inferred from homology"/>
<evidence type="ECO:0000256" key="3">
    <source>
        <dbReference type="ARBA" id="ARBA00023136"/>
    </source>
</evidence>
<dbReference type="GO" id="GO:0005783">
    <property type="term" value="C:endoplasmic reticulum"/>
    <property type="evidence" value="ECO:0000318"/>
    <property type="project" value="GO_Central"/>
</dbReference>
<evidence type="ECO:0000313" key="11">
    <source>
        <dbReference type="Proteomes" id="UP000007110"/>
    </source>
</evidence>
<keyword evidence="2" id="KW-1133">Transmembrane helix</keyword>
<accession>A0A7M7P7G0</accession>
<evidence type="ECO:0000256" key="8">
    <source>
        <dbReference type="SAM" id="MobiDB-lite"/>
    </source>
</evidence>
<dbReference type="GO" id="GO:0032469">
    <property type="term" value="P:endoplasmic reticulum calcium ion homeostasis"/>
    <property type="evidence" value="ECO:0007669"/>
    <property type="project" value="InterPro"/>
</dbReference>
<feature type="region of interest" description="Disordered" evidence="8">
    <location>
        <begin position="428"/>
        <end position="481"/>
    </location>
</feature>
<evidence type="ECO:0000256" key="7">
    <source>
        <dbReference type="ARBA" id="ARBA00034902"/>
    </source>
</evidence>
<sequence>MHLSKLIVVLLVLGISLPALVQSKGAAHKAEMEDNEFAEFEDLDEDEDDDFIAVETEEEEDDDREFDDVMAEDGEDVIDRDEFGDEDEDMLDDEDDFDHFQDTEEFENFEERPAKGKGKEAPDLEITKVPLHLRNSWDSYYLELLMLAGVAAYLLNYMNGKSKNQRLATAWLNCHKELLEANFALVGDDGSKEMPTSVNLLKQSENRYCLWCSGRVFCEGMLVELKFLKRQDLLSVISRTMHPAGDEIKVTVTLDADSMDSFVLFFGAKKITNRMLKDMQDLSQYCGDKRGGDKFGLPASTVVLAELGEVVNGVLDTKVLNCLNSHPEMFDYMHISDQFSGPKPAAEDEQPTTMPPTEKVLICNFKVPGNGSKSNIEDMLPMMKMVIYLVDKIKRFRLSKEGKVKAEKIRAKVAESYVKLAHAQRQELAQQRREDKRRVEKDRLLNEEDPDKARRLEDKQYKKDMRKRMNPNMKQIKVRGT</sequence>
<organism evidence="10 11">
    <name type="scientific">Strongylocentrotus purpuratus</name>
    <name type="common">Purple sea urchin</name>
    <dbReference type="NCBI Taxonomy" id="7668"/>
    <lineage>
        <taxon>Eukaryota</taxon>
        <taxon>Metazoa</taxon>
        <taxon>Echinodermata</taxon>
        <taxon>Eleutherozoa</taxon>
        <taxon>Echinozoa</taxon>
        <taxon>Echinoidea</taxon>
        <taxon>Euechinoidea</taxon>
        <taxon>Echinacea</taxon>
        <taxon>Camarodonta</taxon>
        <taxon>Echinidea</taxon>
        <taxon>Strongylocentrotidae</taxon>
        <taxon>Strongylocentrotus</taxon>
    </lineage>
</organism>
<comment type="similarity">
    <text evidence="5">Belongs to the CCDC47 family.</text>
</comment>
<dbReference type="AlphaFoldDB" id="A0A7M7P7G0"/>
<feature type="region of interest" description="Disordered" evidence="8">
    <location>
        <begin position="55"/>
        <end position="78"/>
    </location>
</feature>
<evidence type="ECO:0000256" key="5">
    <source>
        <dbReference type="ARBA" id="ARBA00034746"/>
    </source>
</evidence>
<dbReference type="RefSeq" id="XP_030846364.1">
    <property type="nucleotide sequence ID" value="XM_030990504.1"/>
</dbReference>
<evidence type="ECO:0000256" key="4">
    <source>
        <dbReference type="ARBA" id="ARBA00034697"/>
    </source>
</evidence>
<comment type="subcellular location">
    <subcellularLocation>
        <location evidence="4">Rough endoplasmic reticulum membrane</location>
        <topology evidence="4">Single-pass type I membrane protein</topology>
    </subcellularLocation>
</comment>
<feature type="signal peptide" evidence="9">
    <location>
        <begin position="1"/>
        <end position="23"/>
    </location>
</feature>
<dbReference type="CTD" id="57003"/>
<dbReference type="KEGG" id="spu:577969"/>
<keyword evidence="3" id="KW-0472">Membrane</keyword>
<dbReference type="GeneID" id="577969"/>
<evidence type="ECO:0000313" key="10">
    <source>
        <dbReference type="EnsemblMetazoa" id="XP_030846364"/>
    </source>
</evidence>
<keyword evidence="9" id="KW-0732">Signal</keyword>
<keyword evidence="1" id="KW-0812">Transmembrane</keyword>
<dbReference type="PANTHER" id="PTHR12883">
    <property type="entry name" value="ADIPOCYTE-SPECIFIC PROTEIN 4-RELATED"/>
    <property type="match status" value="1"/>
</dbReference>
<name>A0A7M7P7G0_STRPU</name>
<dbReference type="OMA" id="MHLVRDM"/>
<dbReference type="OrthoDB" id="10039147at2759"/>
<dbReference type="GO" id="GO:0005509">
    <property type="term" value="F:calcium ion binding"/>
    <property type="evidence" value="ECO:0000318"/>
    <property type="project" value="GO_Central"/>
</dbReference>
<evidence type="ECO:0000256" key="1">
    <source>
        <dbReference type="ARBA" id="ARBA00022692"/>
    </source>
</evidence>
<dbReference type="GO" id="GO:0030867">
    <property type="term" value="C:rough endoplasmic reticulum membrane"/>
    <property type="evidence" value="ECO:0007669"/>
    <property type="project" value="UniProtKB-SubCell"/>
</dbReference>
<reference evidence="10" key="2">
    <citation type="submission" date="2021-01" db="UniProtKB">
        <authorList>
            <consortium name="EnsemblMetazoa"/>
        </authorList>
    </citation>
    <scope>IDENTIFICATION</scope>
</reference>
<dbReference type="EnsemblMetazoa" id="XM_030990504">
    <property type="protein sequence ID" value="XP_030846364"/>
    <property type="gene ID" value="LOC577969"/>
</dbReference>
<dbReference type="PANTHER" id="PTHR12883:SF0">
    <property type="entry name" value="PAT COMPLEX SUBUNIT CCDC47"/>
    <property type="match status" value="1"/>
</dbReference>
<dbReference type="InterPro" id="IPR012879">
    <property type="entry name" value="CCDC47"/>
</dbReference>
<evidence type="ECO:0000256" key="6">
    <source>
        <dbReference type="ARBA" id="ARBA00034875"/>
    </source>
</evidence>
<dbReference type="Pfam" id="PF07946">
    <property type="entry name" value="CCDC47"/>
    <property type="match status" value="1"/>
</dbReference>
<evidence type="ECO:0000256" key="2">
    <source>
        <dbReference type="ARBA" id="ARBA00022989"/>
    </source>
</evidence>
<feature type="chain" id="PRO_5029647783" description="PAT complex subunit CCDC47" evidence="9">
    <location>
        <begin position="24"/>
        <end position="481"/>
    </location>
</feature>